<proteinExistence type="inferred from homology"/>
<dbReference type="InterPro" id="IPR047202">
    <property type="entry name" value="Lipocalin_Blc-like_dom"/>
</dbReference>
<dbReference type="GO" id="GO:0008289">
    <property type="term" value="F:lipid binding"/>
    <property type="evidence" value="ECO:0007669"/>
    <property type="project" value="UniProtKB-UniRule"/>
</dbReference>
<name>A0A829HBI6_9GAMM</name>
<comment type="subcellular location">
    <subcellularLocation>
        <location evidence="2">Cell outer membrane</location>
    </subcellularLocation>
</comment>
<sequence>MQLIKRTMIFSGLIASLGFLGSFATHAETNTPRAVDKIEVDKYIGKWYEIAHFPMYFQRKCVSNTTANYSLNTDKTIAVINSCRTKKGETISSEGVGYPQNEGNSMLKVSFLPSGLRWIPFTKGDYWILRVDSNYRVALVGGPSHKYLWILSRDPNLDAATYQSYVQTARDYGYDVSKLVRTPQKQ</sequence>
<feature type="signal peptide" evidence="2">
    <location>
        <begin position="1"/>
        <end position="27"/>
    </location>
</feature>
<dbReference type="InterPro" id="IPR000566">
    <property type="entry name" value="Lipocln_cytosolic_FA-bd_dom"/>
</dbReference>
<feature type="domain" description="Lipocalin/cytosolic fatty-acid binding" evidence="3">
    <location>
        <begin position="38"/>
        <end position="184"/>
    </location>
</feature>
<evidence type="ECO:0000259" key="3">
    <source>
        <dbReference type="Pfam" id="PF08212"/>
    </source>
</evidence>
<dbReference type="PIRSF" id="PIRSF036893">
    <property type="entry name" value="Lipocalin_ApoD"/>
    <property type="match status" value="1"/>
</dbReference>
<evidence type="ECO:0000256" key="2">
    <source>
        <dbReference type="PIRNR" id="PIRNR036893"/>
    </source>
</evidence>
<dbReference type="InterPro" id="IPR002446">
    <property type="entry name" value="Lipocalin_bac"/>
</dbReference>
<dbReference type="Proteomes" id="UP000014523">
    <property type="component" value="Unassembled WGS sequence"/>
</dbReference>
<dbReference type="GO" id="GO:0009279">
    <property type="term" value="C:cell outer membrane"/>
    <property type="evidence" value="ECO:0007669"/>
    <property type="project" value="UniProtKB-SubCell"/>
</dbReference>
<gene>
    <name evidence="4" type="ORF">F957_04101</name>
</gene>
<keyword evidence="2" id="KW-0472">Membrane</keyword>
<dbReference type="AlphaFoldDB" id="A0A829HBI6"/>
<reference evidence="4 5" key="1">
    <citation type="submission" date="2013-06" db="EMBL/GenBank/DDBJ databases">
        <title>The Genome Sequence of Acinetobacter gyllenbergii CIP 110306.</title>
        <authorList>
            <consortium name="The Broad Institute Genome Sequencing Platform"/>
            <consortium name="The Broad Institute Genome Sequencing Center for Infectious Disease"/>
            <person name="Cerqueira G."/>
            <person name="Feldgarden M."/>
            <person name="Courvalin P."/>
            <person name="Perichon B."/>
            <person name="Grillot-Courvalin C."/>
            <person name="Clermont D."/>
            <person name="Rocha E."/>
            <person name="Yoon E.-J."/>
            <person name="Nemec A."/>
            <person name="Young S.K."/>
            <person name="Zeng Q."/>
            <person name="Gargeya S."/>
            <person name="Fitzgerald M."/>
            <person name="Abouelleil A."/>
            <person name="Alvarado L."/>
            <person name="Berlin A.M."/>
            <person name="Chapman S.B."/>
            <person name="Dewar J."/>
            <person name="Goldberg J."/>
            <person name="Griggs A."/>
            <person name="Gujja S."/>
            <person name="Hansen M."/>
            <person name="Howarth C."/>
            <person name="Imamovic A."/>
            <person name="Larimer J."/>
            <person name="McCowan C."/>
            <person name="Murphy C."/>
            <person name="Pearson M."/>
            <person name="Priest M."/>
            <person name="Roberts A."/>
            <person name="Saif S."/>
            <person name="Shea T."/>
            <person name="Sykes S."/>
            <person name="Wortman J."/>
            <person name="Nusbaum C."/>
            <person name="Birren B."/>
        </authorList>
    </citation>
    <scope>NUCLEOTIDE SEQUENCE [LARGE SCALE GENOMIC DNA]</scope>
    <source>
        <strain evidence="4 5">CIP 110306</strain>
    </source>
</reference>
<dbReference type="EMBL" id="ATGG01000061">
    <property type="protein sequence ID" value="EPF69530.1"/>
    <property type="molecule type" value="Genomic_DNA"/>
</dbReference>
<keyword evidence="2" id="KW-0998">Cell outer membrane</keyword>
<accession>A0A829HBI6</accession>
<dbReference type="PANTHER" id="PTHR10612:SF34">
    <property type="entry name" value="APOLIPOPROTEIN D"/>
    <property type="match status" value="1"/>
</dbReference>
<keyword evidence="2" id="KW-0732">Signal</keyword>
<keyword evidence="2" id="KW-0446">Lipid-binding</keyword>
<feature type="chain" id="PRO_5033202216" description="Outer membrane lipoprotein Blc" evidence="2">
    <location>
        <begin position="28"/>
        <end position="186"/>
    </location>
</feature>
<keyword evidence="2 4" id="KW-0449">Lipoprotein</keyword>
<dbReference type="CDD" id="cd19438">
    <property type="entry name" value="lipocalin_Blc-like"/>
    <property type="match status" value="1"/>
</dbReference>
<dbReference type="GO" id="GO:0006950">
    <property type="term" value="P:response to stress"/>
    <property type="evidence" value="ECO:0007669"/>
    <property type="project" value="UniProtKB-ARBA"/>
</dbReference>
<dbReference type="InterPro" id="IPR012674">
    <property type="entry name" value="Calycin"/>
</dbReference>
<dbReference type="Gene3D" id="2.40.128.20">
    <property type="match status" value="1"/>
</dbReference>
<dbReference type="PRINTS" id="PR01171">
    <property type="entry name" value="BCTLIPOCALIN"/>
</dbReference>
<organism evidence="4 5">
    <name type="scientific">Acinetobacter gyllenbergii CIP 110306 = MTCC 11365</name>
    <dbReference type="NCBI Taxonomy" id="1217657"/>
    <lineage>
        <taxon>Bacteria</taxon>
        <taxon>Pseudomonadati</taxon>
        <taxon>Pseudomonadota</taxon>
        <taxon>Gammaproteobacteria</taxon>
        <taxon>Moraxellales</taxon>
        <taxon>Moraxellaceae</taxon>
        <taxon>Acinetobacter</taxon>
    </lineage>
</organism>
<comment type="function">
    <text evidence="2">Involved in the storage or transport of lipids necessary for membrane maintenance under stressful conditions. Displays a binding preference for lysophospholipids.</text>
</comment>
<comment type="similarity">
    <text evidence="1 2">Belongs to the calycin superfamily. Lipocalin family.</text>
</comment>
<dbReference type="SUPFAM" id="SSF50814">
    <property type="entry name" value="Lipocalins"/>
    <property type="match status" value="1"/>
</dbReference>
<protein>
    <recommendedName>
        <fullName evidence="2">Outer membrane lipoprotein Blc</fullName>
    </recommendedName>
</protein>
<dbReference type="Pfam" id="PF08212">
    <property type="entry name" value="Lipocalin_2"/>
    <property type="match status" value="1"/>
</dbReference>
<dbReference type="InterPro" id="IPR022271">
    <property type="entry name" value="Lipocalin_ApoD"/>
</dbReference>
<evidence type="ECO:0000256" key="1">
    <source>
        <dbReference type="ARBA" id="ARBA00006889"/>
    </source>
</evidence>
<dbReference type="PANTHER" id="PTHR10612">
    <property type="entry name" value="APOLIPOPROTEIN D"/>
    <property type="match status" value="1"/>
</dbReference>
<keyword evidence="5" id="KW-1185">Reference proteome</keyword>
<evidence type="ECO:0000313" key="4">
    <source>
        <dbReference type="EMBL" id="EPF69530.1"/>
    </source>
</evidence>
<comment type="subunit">
    <text evidence="2">Homodimer.</text>
</comment>
<evidence type="ECO:0000313" key="5">
    <source>
        <dbReference type="Proteomes" id="UP000014523"/>
    </source>
</evidence>
<comment type="caution">
    <text evidence="4">The sequence shown here is derived from an EMBL/GenBank/DDBJ whole genome shotgun (WGS) entry which is preliminary data.</text>
</comment>